<name>A0A6A3F6K6_9STRA</name>
<proteinExistence type="predicted"/>
<accession>A0A6A3F6K6</accession>
<dbReference type="AlphaFoldDB" id="A0A6A3F6K6"/>
<evidence type="ECO:0000313" key="2">
    <source>
        <dbReference type="Proteomes" id="UP000429523"/>
    </source>
</evidence>
<evidence type="ECO:0000313" key="1">
    <source>
        <dbReference type="EMBL" id="KAE8940306.1"/>
    </source>
</evidence>
<gene>
    <name evidence="1" type="ORF">PF009_g9877</name>
</gene>
<sequence length="109" mass="12677">MHKTGNGIDIRQYVKAFVNDRINENLEPQYRGSTYERQQLPRCTPIWWTWRRGTNISYEAFKGYIGDALDSFSAVPPLHDAMRGPRLTLEALIIDVFDDMETELKLQGE</sequence>
<organism evidence="1 2">
    <name type="scientific">Phytophthora fragariae</name>
    <dbReference type="NCBI Taxonomy" id="53985"/>
    <lineage>
        <taxon>Eukaryota</taxon>
        <taxon>Sar</taxon>
        <taxon>Stramenopiles</taxon>
        <taxon>Oomycota</taxon>
        <taxon>Peronosporomycetes</taxon>
        <taxon>Peronosporales</taxon>
        <taxon>Peronosporaceae</taxon>
        <taxon>Phytophthora</taxon>
    </lineage>
</organism>
<protein>
    <submittedName>
        <fullName evidence="1">Uncharacterized protein</fullName>
    </submittedName>
</protein>
<reference evidence="1 2" key="1">
    <citation type="submission" date="2018-08" db="EMBL/GenBank/DDBJ databases">
        <title>Genomic investigation of the strawberry pathogen Phytophthora fragariae indicates pathogenicity is determined by transcriptional variation in three key races.</title>
        <authorList>
            <person name="Adams T.M."/>
            <person name="Armitage A.D."/>
            <person name="Sobczyk M.K."/>
            <person name="Bates H.J."/>
            <person name="Dunwell J.M."/>
            <person name="Nellist C.F."/>
            <person name="Harrison R.J."/>
        </authorList>
    </citation>
    <scope>NUCLEOTIDE SEQUENCE [LARGE SCALE GENOMIC DNA]</scope>
    <source>
        <strain evidence="1 2">NOV-9</strain>
    </source>
</reference>
<dbReference type="EMBL" id="QXGF01000434">
    <property type="protein sequence ID" value="KAE8940306.1"/>
    <property type="molecule type" value="Genomic_DNA"/>
</dbReference>
<dbReference type="Proteomes" id="UP000429523">
    <property type="component" value="Unassembled WGS sequence"/>
</dbReference>
<comment type="caution">
    <text evidence="1">The sequence shown here is derived from an EMBL/GenBank/DDBJ whole genome shotgun (WGS) entry which is preliminary data.</text>
</comment>